<protein>
    <submittedName>
        <fullName evidence="2">Uncharacterized protein</fullName>
    </submittedName>
</protein>
<dbReference type="InterPro" id="IPR036045">
    <property type="entry name" value="Sec1-like_sf"/>
</dbReference>
<dbReference type="Proteomes" id="UP001195914">
    <property type="component" value="Unassembled WGS sequence"/>
</dbReference>
<evidence type="ECO:0000256" key="1">
    <source>
        <dbReference type="ARBA" id="ARBA00009884"/>
    </source>
</evidence>
<name>A0AAD9G775_BABDI</name>
<evidence type="ECO:0000313" key="3">
    <source>
        <dbReference type="Proteomes" id="UP001195914"/>
    </source>
</evidence>
<dbReference type="Gene3D" id="1.25.40.850">
    <property type="match status" value="1"/>
</dbReference>
<dbReference type="Pfam" id="PF00995">
    <property type="entry name" value="Sec1"/>
    <property type="match status" value="1"/>
</dbReference>
<dbReference type="PANTHER" id="PTHR11679">
    <property type="entry name" value="VESICLE PROTEIN SORTING-ASSOCIATED"/>
    <property type="match status" value="1"/>
</dbReference>
<proteinExistence type="inferred from homology"/>
<comment type="similarity">
    <text evidence="1">Belongs to the STXBP/unc-18/SEC1 family.</text>
</comment>
<dbReference type="InterPro" id="IPR001619">
    <property type="entry name" value="Sec1-like"/>
</dbReference>
<reference evidence="2" key="1">
    <citation type="journal article" date="2014" name="Nucleic Acids Res.">
        <title>The evolutionary dynamics of variant antigen genes in Babesia reveal a history of genomic innovation underlying host-parasite interaction.</title>
        <authorList>
            <person name="Jackson A.P."/>
            <person name="Otto T.D."/>
            <person name="Darby A."/>
            <person name="Ramaprasad A."/>
            <person name="Xia D."/>
            <person name="Echaide I.E."/>
            <person name="Farber M."/>
            <person name="Gahlot S."/>
            <person name="Gamble J."/>
            <person name="Gupta D."/>
            <person name="Gupta Y."/>
            <person name="Jackson L."/>
            <person name="Malandrin L."/>
            <person name="Malas T.B."/>
            <person name="Moussa E."/>
            <person name="Nair M."/>
            <person name="Reid A.J."/>
            <person name="Sanders M."/>
            <person name="Sharma J."/>
            <person name="Tracey A."/>
            <person name="Quail M.A."/>
            <person name="Weir W."/>
            <person name="Wastling J.M."/>
            <person name="Hall N."/>
            <person name="Willadsen P."/>
            <person name="Lingelbach K."/>
            <person name="Shiels B."/>
            <person name="Tait A."/>
            <person name="Berriman M."/>
            <person name="Allred D.R."/>
            <person name="Pain A."/>
        </authorList>
    </citation>
    <scope>NUCLEOTIDE SEQUENCE</scope>
    <source>
        <strain evidence="2">1802A</strain>
    </source>
</reference>
<keyword evidence="3" id="KW-1185">Reference proteome</keyword>
<dbReference type="Gene3D" id="3.90.830.10">
    <property type="entry name" value="Syntaxin Binding Protein 1, Chain A, domain 2"/>
    <property type="match status" value="1"/>
</dbReference>
<dbReference type="EMBL" id="JAHBMH010000073">
    <property type="protein sequence ID" value="KAK1933106.1"/>
    <property type="molecule type" value="Genomic_DNA"/>
</dbReference>
<gene>
    <name evidence="2" type="ORF">X943_002191</name>
</gene>
<accession>A0AAD9G775</accession>
<dbReference type="Gene3D" id="3.40.50.1910">
    <property type="match status" value="2"/>
</dbReference>
<dbReference type="SUPFAM" id="SSF56815">
    <property type="entry name" value="Sec1/munc18-like (SM) proteins"/>
    <property type="match status" value="1"/>
</dbReference>
<dbReference type="AlphaFoldDB" id="A0AAD9G775"/>
<sequence>MSLVDQVLSDARSEFFLAVTNALSSFSKADETTTYAGLGDASDSNDNFEKDGGPCRYVDRRTAFEAEAYIKKVLSDGNQINLFMTQDVCDLIRQLFKGNELIEFGFTSLKAMHRQHSRRVSRTAERATKGEIFNIYFLRPTLYEASILKSNLLHERGDYYAVICLPDVPDVFPEVLQSVLGGDFTVSRSFSGSKLVRLFPCNIHMAPVDSCVLSMFLSNSFEEFYADGDPMLSWFFAKAVEYLEYRMLDGAIPRVTCLGHLSRFISEALIRGRRDFAAEMIVRGAERSNASSDIPFLTDELIRSKAWFRRPPDSATANDVTLDPELFKEQKKILGLSTVLDEAIFIDRFVDMVTPMCLNFTYEGLLDNAFGVVQERVNVPPGIIDGNSGTGSAIYDQYRNNFLTDDSSSNIFNDTLVQLSSPLYKEIRWLNYADAGMYLHQRALQVQKGYERGQLNTIGEMGEFVKKFKTLQQEHSELAVHVNLMSWLSSRINGSITQQLHQLEDYILQSSPDIKVEDSKLASLTAKFFNKASDPCVDMFLDIIYSNAEIRQIYRLLILLSQTRNGIKASQLQSIKKAIVDQYGFQQLLVFHQLEKMGLITVNDVPDGMRWTRLCKKLNLLVYRDTSASDYSVIFGGYAPISLRLLQLLLLSQNVTTIRSELGLLSCPVAVLKQKNLLQSQANGHARYKLFGMIGGVTLGEIASFMSMNQKSNQRMLLLTTNVANINSFIKVTVC</sequence>
<organism evidence="2 3">
    <name type="scientific">Babesia divergens</name>
    <dbReference type="NCBI Taxonomy" id="32595"/>
    <lineage>
        <taxon>Eukaryota</taxon>
        <taxon>Sar</taxon>
        <taxon>Alveolata</taxon>
        <taxon>Apicomplexa</taxon>
        <taxon>Aconoidasida</taxon>
        <taxon>Piroplasmida</taxon>
        <taxon>Babesiidae</taxon>
        <taxon>Babesia</taxon>
    </lineage>
</organism>
<comment type="caution">
    <text evidence="2">The sequence shown here is derived from an EMBL/GenBank/DDBJ whole genome shotgun (WGS) entry which is preliminary data.</text>
</comment>
<reference evidence="2" key="2">
    <citation type="submission" date="2021-05" db="EMBL/GenBank/DDBJ databases">
        <authorList>
            <person name="Pain A."/>
        </authorList>
    </citation>
    <scope>NUCLEOTIDE SEQUENCE</scope>
    <source>
        <strain evidence="2">1802A</strain>
    </source>
</reference>
<dbReference type="InterPro" id="IPR027482">
    <property type="entry name" value="Sec1-like_dom2"/>
</dbReference>
<evidence type="ECO:0000313" key="2">
    <source>
        <dbReference type="EMBL" id="KAK1933106.1"/>
    </source>
</evidence>
<dbReference type="GO" id="GO:0016192">
    <property type="term" value="P:vesicle-mediated transport"/>
    <property type="evidence" value="ECO:0007669"/>
    <property type="project" value="InterPro"/>
</dbReference>
<dbReference type="InterPro" id="IPR043127">
    <property type="entry name" value="Sec-1-like_dom3a"/>
</dbReference>
<dbReference type="InterPro" id="IPR043155">
    <property type="entry name" value="VPS33_dom3b"/>
</dbReference>